<keyword evidence="1" id="KW-1133">Transmembrane helix</keyword>
<dbReference type="AlphaFoldDB" id="A0A645EQ00"/>
<organism evidence="2">
    <name type="scientific">bioreactor metagenome</name>
    <dbReference type="NCBI Taxonomy" id="1076179"/>
    <lineage>
        <taxon>unclassified sequences</taxon>
        <taxon>metagenomes</taxon>
        <taxon>ecological metagenomes</taxon>
    </lineage>
</organism>
<keyword evidence="1" id="KW-0472">Membrane</keyword>
<evidence type="ECO:0000313" key="2">
    <source>
        <dbReference type="EMBL" id="MPN03430.1"/>
    </source>
</evidence>
<name>A0A645EQ00_9ZZZZ</name>
<dbReference type="EMBL" id="VSSQ01049351">
    <property type="protein sequence ID" value="MPN03430.1"/>
    <property type="molecule type" value="Genomic_DNA"/>
</dbReference>
<comment type="caution">
    <text evidence="2">The sequence shown here is derived from an EMBL/GenBank/DDBJ whole genome shotgun (WGS) entry which is preliminary data.</text>
</comment>
<protein>
    <submittedName>
        <fullName evidence="2">Uncharacterized protein</fullName>
    </submittedName>
</protein>
<proteinExistence type="predicted"/>
<keyword evidence="1" id="KW-0812">Transmembrane</keyword>
<sequence length="166" mass="17256">MRRARLHGVGGAVLLVLVGLLSLSTPLSRSILSGTLQTCITESRGVAWLGIHLRVLVESPACPGGSYAPGPHFSEVGHISVALSSSALLAGLVALAWTMGLALWARRSLRAARAWLGHRLGLAAESPVIVVDSPVRAPLEGHVSNLRGAILGCLRHRRGPPALAPA</sequence>
<accession>A0A645EQ00</accession>
<feature type="transmembrane region" description="Helical" evidence="1">
    <location>
        <begin position="79"/>
        <end position="104"/>
    </location>
</feature>
<reference evidence="2" key="1">
    <citation type="submission" date="2019-08" db="EMBL/GenBank/DDBJ databases">
        <authorList>
            <person name="Kucharzyk K."/>
            <person name="Murdoch R.W."/>
            <person name="Higgins S."/>
            <person name="Loffler F."/>
        </authorList>
    </citation>
    <scope>NUCLEOTIDE SEQUENCE</scope>
</reference>
<evidence type="ECO:0000256" key="1">
    <source>
        <dbReference type="SAM" id="Phobius"/>
    </source>
</evidence>
<gene>
    <name evidence="2" type="ORF">SDC9_150660</name>
</gene>